<dbReference type="OMA" id="CGCIDDM"/>
<dbReference type="PANTHER" id="PTHR24183">
    <property type="entry name" value="FIBRONECTIN TYPE 3 AND ANKYRIN REPEAT DOMAINS PROTEIN 1"/>
    <property type="match status" value="1"/>
</dbReference>
<dbReference type="PANTHER" id="PTHR24183:SF1">
    <property type="entry name" value="FIBRONECTIN TYPE 3 AND ANKYRIN REPEAT DOMAINS PROTEIN 1"/>
    <property type="match status" value="1"/>
</dbReference>
<organism evidence="2">
    <name type="scientific">Trypanosoma vivax (strain Y486)</name>
    <dbReference type="NCBI Taxonomy" id="1055687"/>
    <lineage>
        <taxon>Eukaryota</taxon>
        <taxon>Discoba</taxon>
        <taxon>Euglenozoa</taxon>
        <taxon>Kinetoplastea</taxon>
        <taxon>Metakinetoplastina</taxon>
        <taxon>Trypanosomatida</taxon>
        <taxon>Trypanosomatidae</taxon>
        <taxon>Trypanosoma</taxon>
        <taxon>Duttonella</taxon>
    </lineage>
</organism>
<dbReference type="SMART" id="SM00248">
    <property type="entry name" value="ANK"/>
    <property type="match status" value="3"/>
</dbReference>
<accession>G0U653</accession>
<dbReference type="Pfam" id="PF12796">
    <property type="entry name" value="Ank_2"/>
    <property type="match status" value="1"/>
</dbReference>
<dbReference type="InterPro" id="IPR002110">
    <property type="entry name" value="Ankyrin_rpt"/>
</dbReference>
<dbReference type="GO" id="GO:0005634">
    <property type="term" value="C:nucleus"/>
    <property type="evidence" value="ECO:0007669"/>
    <property type="project" value="TreeGrafter"/>
</dbReference>
<dbReference type="Gene3D" id="1.25.40.20">
    <property type="entry name" value="Ankyrin repeat-containing domain"/>
    <property type="match status" value="1"/>
</dbReference>
<dbReference type="AlphaFoldDB" id="G0U653"/>
<dbReference type="InterPro" id="IPR036770">
    <property type="entry name" value="Ankyrin_rpt-contain_sf"/>
</dbReference>
<dbReference type="VEuPathDB" id="TriTrypDB:TvY486_1004090"/>
<dbReference type="EMBL" id="HE573026">
    <property type="protein sequence ID" value="CCC51356.1"/>
    <property type="molecule type" value="Genomic_DNA"/>
</dbReference>
<reference evidence="2" key="1">
    <citation type="journal article" date="2012" name="Proc. Natl. Acad. Sci. U.S.A.">
        <title>Antigenic diversity is generated by distinct evolutionary mechanisms in African trypanosome species.</title>
        <authorList>
            <person name="Jackson A.P."/>
            <person name="Berry A."/>
            <person name="Aslett M."/>
            <person name="Allison H.C."/>
            <person name="Burton P."/>
            <person name="Vavrova-Anderson J."/>
            <person name="Brown R."/>
            <person name="Browne H."/>
            <person name="Corton N."/>
            <person name="Hauser H."/>
            <person name="Gamble J."/>
            <person name="Gilderthorp R."/>
            <person name="Marcello L."/>
            <person name="McQuillan J."/>
            <person name="Otto T.D."/>
            <person name="Quail M.A."/>
            <person name="Sanders M.J."/>
            <person name="van Tonder A."/>
            <person name="Ginger M.L."/>
            <person name="Field M.C."/>
            <person name="Barry J.D."/>
            <person name="Hertz-Fowler C."/>
            <person name="Berriman M."/>
        </authorList>
    </citation>
    <scope>NUCLEOTIDE SEQUENCE</scope>
    <source>
        <strain evidence="2">Y486</strain>
    </source>
</reference>
<dbReference type="SUPFAM" id="SSF48403">
    <property type="entry name" value="Ankyrin repeat"/>
    <property type="match status" value="1"/>
</dbReference>
<proteinExistence type="predicted"/>
<gene>
    <name evidence="2" type="ORF">TVY486_1004090</name>
</gene>
<evidence type="ECO:0000256" key="1">
    <source>
        <dbReference type="PROSITE-ProRule" id="PRU00023"/>
    </source>
</evidence>
<dbReference type="PROSITE" id="PS50297">
    <property type="entry name" value="ANK_REP_REGION"/>
    <property type="match status" value="2"/>
</dbReference>
<evidence type="ECO:0000313" key="2">
    <source>
        <dbReference type="EMBL" id="CCC51356.1"/>
    </source>
</evidence>
<feature type="repeat" description="ANK" evidence="1">
    <location>
        <begin position="203"/>
        <end position="235"/>
    </location>
</feature>
<name>G0U653_TRYVY</name>
<sequence length="374" mass="40540">MNHSCSGDSPAAPLGKALSANELGHSIGGYAFKWNCTDGTSVGLDRSAFFSLGDYDYPDHHLLRSFCTAPVLPWSTFDCIRRKNVTVSGNHKQDVSADFERLFASANNHNTHQGANCGTTNTSATGQCDIKTSFKSIGALLEDELPELSVDRGGRPHDGTTFLLLAVLAGDMELAHRCLVLGAEANNMAFLSDPNVSVNQMQHGYSPMFIAVIKGHIEMMSLLHQFGGSVQVYDRWGRSPLHAAVALGDTVVVRWLREKGAPRCIGNGSMALQDSPLYSNLAPPNPALEPRPGQTMSLWEGSTASVMDAEGVECTKAVLCHCHSGRPKGYCGCVDDMFLRWSYDRVHSQWQVGINFGKLAALHASRESVNRKVS</sequence>
<protein>
    <submittedName>
        <fullName evidence="2">Uncharacterized protein</fullName>
    </submittedName>
</protein>
<keyword evidence="1" id="KW-0040">ANK repeat</keyword>
<dbReference type="PROSITE" id="PS50088">
    <property type="entry name" value="ANK_REPEAT"/>
    <property type="match status" value="2"/>
</dbReference>
<feature type="repeat" description="ANK" evidence="1">
    <location>
        <begin position="236"/>
        <end position="261"/>
    </location>
</feature>